<evidence type="ECO:0000313" key="2">
    <source>
        <dbReference type="EMBL" id="KAF0725247.1"/>
    </source>
</evidence>
<name>A0A6G0WDF7_9STRA</name>
<evidence type="ECO:0000256" key="1">
    <source>
        <dbReference type="SAM" id="Coils"/>
    </source>
</evidence>
<keyword evidence="1" id="KW-0175">Coiled coil</keyword>
<gene>
    <name evidence="2" type="ORF">Ae201684_016264</name>
</gene>
<accession>A0A6G0WDF7</accession>
<dbReference type="VEuPathDB" id="FungiDB:AeMF1_001640"/>
<keyword evidence="3" id="KW-1185">Reference proteome</keyword>
<sequence length="343" mass="38792">MTDDGSRHPTSIQSRLQAIRTLEAMHALEDQVANLQAKLREMEAQSHHAAHISFMMQRNQELERLVVSSFKETEAIRHEVVRLEKLRADHANALVVKSHENFALSQENSAQQQKIAAIQSQLSDVQQLNQNLMAKLSEAEAKWRQLEQEKLQQVNAPALLSQLESQQQRLLAVEEPPPPDPPVVCSICSGANKVANDKLKRQLDAVVRQRDKLSKALSDERGTIQSLQDDIAAKSNDVALLRAQIHLTNQELDKCRRYIQEAELSPSFERYMSLKAKNLMLVQQLEAVKSPASPTNPPFEPRPPVELKKKKPKNVIMPLVRTNSVTSNNNHGDRPSSWFRLNC</sequence>
<protein>
    <submittedName>
        <fullName evidence="2">Uncharacterized protein</fullName>
    </submittedName>
</protein>
<feature type="coiled-coil region" evidence="1">
    <location>
        <begin position="18"/>
        <end position="45"/>
    </location>
</feature>
<comment type="caution">
    <text evidence="2">The sequence shown here is derived from an EMBL/GenBank/DDBJ whole genome shotgun (WGS) entry which is preliminary data.</text>
</comment>
<dbReference type="EMBL" id="VJMJ01000247">
    <property type="protein sequence ID" value="KAF0725247.1"/>
    <property type="molecule type" value="Genomic_DNA"/>
</dbReference>
<organism evidence="2 3">
    <name type="scientific">Aphanomyces euteiches</name>
    <dbReference type="NCBI Taxonomy" id="100861"/>
    <lineage>
        <taxon>Eukaryota</taxon>
        <taxon>Sar</taxon>
        <taxon>Stramenopiles</taxon>
        <taxon>Oomycota</taxon>
        <taxon>Saprolegniomycetes</taxon>
        <taxon>Saprolegniales</taxon>
        <taxon>Verrucalvaceae</taxon>
        <taxon>Aphanomyces</taxon>
    </lineage>
</organism>
<evidence type="ECO:0000313" key="3">
    <source>
        <dbReference type="Proteomes" id="UP000481153"/>
    </source>
</evidence>
<feature type="coiled-coil region" evidence="1">
    <location>
        <begin position="115"/>
        <end position="149"/>
    </location>
</feature>
<dbReference type="Gene3D" id="1.20.5.340">
    <property type="match status" value="1"/>
</dbReference>
<feature type="coiled-coil region" evidence="1">
    <location>
        <begin position="196"/>
        <end position="244"/>
    </location>
</feature>
<dbReference type="Proteomes" id="UP000481153">
    <property type="component" value="Unassembled WGS sequence"/>
</dbReference>
<proteinExistence type="predicted"/>
<reference evidence="2 3" key="1">
    <citation type="submission" date="2019-07" db="EMBL/GenBank/DDBJ databases">
        <title>Genomics analysis of Aphanomyces spp. identifies a new class of oomycete effector associated with host adaptation.</title>
        <authorList>
            <person name="Gaulin E."/>
        </authorList>
    </citation>
    <scope>NUCLEOTIDE SEQUENCE [LARGE SCALE GENOMIC DNA]</scope>
    <source>
        <strain evidence="2 3">ATCC 201684</strain>
    </source>
</reference>
<dbReference type="AlphaFoldDB" id="A0A6G0WDF7"/>